<evidence type="ECO:0000313" key="16">
    <source>
        <dbReference type="Proteomes" id="UP000276834"/>
    </source>
</evidence>
<dbReference type="AlphaFoldDB" id="A0A3L8T007"/>
<evidence type="ECO:0000313" key="15">
    <source>
        <dbReference type="EMBL" id="RLW10349.1"/>
    </source>
</evidence>
<comment type="similarity">
    <text evidence="2 12">Belongs to the G-protein coupled receptor 1 family.</text>
</comment>
<gene>
    <name evidence="15" type="ORF">DV515_00002045</name>
</gene>
<keyword evidence="9 12" id="KW-0675">Receptor</keyword>
<dbReference type="InterPro" id="IPR017452">
    <property type="entry name" value="GPCR_Rhodpsn_7TM"/>
</dbReference>
<evidence type="ECO:0000256" key="3">
    <source>
        <dbReference type="ARBA" id="ARBA00022475"/>
    </source>
</evidence>
<sequence length="487" mass="55471">MEMRAAEVVLSRMPKFSMRIAGVFPQTAARTSIQLGGKQLPVSVSDEAEADTFLRSRHGLHCQWHNGNPCTGTRSSQGKASSQQVCSVAERKPGNASDHAFRKLESCQSGPEELTDDSPSDYNRGFCCTQAGIISRILLGWTMNNSTECHDDHTLDKYLFPFVYSTVMMISIPINCISLYASCIQVRKKNELAVYIFSLSLADLLYSLILPLWIDYAWHGDDWRLSALLCQIFAFLMYMNFYTSTAFLACISLDRYLALVHPLKLQYLRTRRFSVIISVIVWLLESIFNSVILVYKEVFNDPCNFTNHTLCYDNYPLERWQANINLFRICSGYLVPLIIIVFCYHKIYQVVRYNQATVDEEKKKVKKLIVSITVSFIVCFTPYHVILLIRSIKEPSISDPHLLLLMYKVYRITQALASLNCIADPILYCFVSDTARTEIVNLLRCCLCLRKHGEDRVKGHAPCSSATKNTALITYRSSCETQTVKIS</sequence>
<dbReference type="PANTHER" id="PTHR24234:SF15">
    <property type="entry name" value="G PROTEIN-COUPLED RECEPTOR 65"/>
    <property type="match status" value="1"/>
</dbReference>
<dbReference type="PROSITE" id="PS50262">
    <property type="entry name" value="G_PROTEIN_RECEP_F1_2"/>
    <property type="match status" value="1"/>
</dbReference>
<organism evidence="15 16">
    <name type="scientific">Chloebia gouldiae</name>
    <name type="common">Gouldian finch</name>
    <name type="synonym">Erythrura gouldiae</name>
    <dbReference type="NCBI Taxonomy" id="44316"/>
    <lineage>
        <taxon>Eukaryota</taxon>
        <taxon>Metazoa</taxon>
        <taxon>Chordata</taxon>
        <taxon>Craniata</taxon>
        <taxon>Vertebrata</taxon>
        <taxon>Euteleostomi</taxon>
        <taxon>Archelosauria</taxon>
        <taxon>Archosauria</taxon>
        <taxon>Dinosauria</taxon>
        <taxon>Saurischia</taxon>
        <taxon>Theropoda</taxon>
        <taxon>Coelurosauria</taxon>
        <taxon>Aves</taxon>
        <taxon>Neognathae</taxon>
        <taxon>Neoaves</taxon>
        <taxon>Telluraves</taxon>
        <taxon>Australaves</taxon>
        <taxon>Passeriformes</taxon>
        <taxon>Passeroidea</taxon>
        <taxon>Passeridae</taxon>
        <taxon>Chloebia</taxon>
    </lineage>
</organism>
<feature type="transmembrane region" description="Helical" evidence="13">
    <location>
        <begin position="368"/>
        <end position="389"/>
    </location>
</feature>
<evidence type="ECO:0000256" key="11">
    <source>
        <dbReference type="ARBA" id="ARBA00023224"/>
    </source>
</evidence>
<comment type="subcellular location">
    <subcellularLocation>
        <location evidence="1">Cell membrane</location>
        <topology evidence="1">Multi-pass membrane protein</topology>
    </subcellularLocation>
</comment>
<evidence type="ECO:0000256" key="2">
    <source>
        <dbReference type="ARBA" id="ARBA00010663"/>
    </source>
</evidence>
<dbReference type="GO" id="GO:0005886">
    <property type="term" value="C:plasma membrane"/>
    <property type="evidence" value="ECO:0007669"/>
    <property type="project" value="UniProtKB-SubCell"/>
</dbReference>
<keyword evidence="7 13" id="KW-0472">Membrane</keyword>
<evidence type="ECO:0000256" key="1">
    <source>
        <dbReference type="ARBA" id="ARBA00004651"/>
    </source>
</evidence>
<evidence type="ECO:0000256" key="4">
    <source>
        <dbReference type="ARBA" id="ARBA00022692"/>
    </source>
</evidence>
<proteinExistence type="inferred from homology"/>
<name>A0A3L8T007_CHLGU</name>
<dbReference type="Gene3D" id="1.20.1070.10">
    <property type="entry name" value="Rhodopsin 7-helix transmembrane proteins"/>
    <property type="match status" value="1"/>
</dbReference>
<evidence type="ECO:0000256" key="8">
    <source>
        <dbReference type="ARBA" id="ARBA00023157"/>
    </source>
</evidence>
<dbReference type="GO" id="GO:0004930">
    <property type="term" value="F:G protein-coupled receptor activity"/>
    <property type="evidence" value="ECO:0007669"/>
    <property type="project" value="UniProtKB-KW"/>
</dbReference>
<evidence type="ECO:0000259" key="14">
    <source>
        <dbReference type="PROSITE" id="PS50262"/>
    </source>
</evidence>
<feature type="domain" description="G-protein coupled receptors family 1 profile" evidence="14">
    <location>
        <begin position="174"/>
        <end position="428"/>
    </location>
</feature>
<dbReference type="SUPFAM" id="SSF81321">
    <property type="entry name" value="Family A G protein-coupled receptor-like"/>
    <property type="match status" value="1"/>
</dbReference>
<keyword evidence="10" id="KW-0325">Glycoprotein</keyword>
<reference evidence="15 16" key="1">
    <citation type="journal article" date="2018" name="Proc. R. Soc. B">
        <title>A non-coding region near Follistatin controls head colour polymorphism in the Gouldian finch.</title>
        <authorList>
            <person name="Toomey M.B."/>
            <person name="Marques C.I."/>
            <person name="Andrade P."/>
            <person name="Araujo P.M."/>
            <person name="Sabatino S."/>
            <person name="Gazda M.A."/>
            <person name="Afonso S."/>
            <person name="Lopes R.J."/>
            <person name="Corbo J.C."/>
            <person name="Carneiro M."/>
        </authorList>
    </citation>
    <scope>NUCLEOTIDE SEQUENCE [LARGE SCALE GENOMIC DNA]</scope>
    <source>
        <strain evidence="15">Red01</strain>
        <tissue evidence="15">Muscle</tissue>
    </source>
</reference>
<keyword evidence="8" id="KW-1015">Disulfide bond</keyword>
<evidence type="ECO:0000256" key="12">
    <source>
        <dbReference type="RuleBase" id="RU000688"/>
    </source>
</evidence>
<dbReference type="STRING" id="44316.ENSEGOP00005000730"/>
<feature type="transmembrane region" description="Helical" evidence="13">
    <location>
        <begin position="226"/>
        <end position="253"/>
    </location>
</feature>
<dbReference type="Proteomes" id="UP000276834">
    <property type="component" value="Unassembled WGS sequence"/>
</dbReference>
<keyword evidence="6 12" id="KW-0297">G-protein coupled receptor</keyword>
<dbReference type="EMBL" id="QUSF01000004">
    <property type="protein sequence ID" value="RLW10349.1"/>
    <property type="molecule type" value="Genomic_DNA"/>
</dbReference>
<evidence type="ECO:0000256" key="7">
    <source>
        <dbReference type="ARBA" id="ARBA00023136"/>
    </source>
</evidence>
<feature type="transmembrane region" description="Helical" evidence="13">
    <location>
        <begin position="192"/>
        <end position="214"/>
    </location>
</feature>
<protein>
    <recommendedName>
        <fullName evidence="14">G-protein coupled receptors family 1 profile domain-containing protein</fullName>
    </recommendedName>
</protein>
<dbReference type="PRINTS" id="PR00237">
    <property type="entry name" value="GPCRRHODOPSN"/>
</dbReference>
<dbReference type="InterPro" id="IPR000276">
    <property type="entry name" value="GPCR_Rhodpsn"/>
</dbReference>
<evidence type="ECO:0000256" key="13">
    <source>
        <dbReference type="SAM" id="Phobius"/>
    </source>
</evidence>
<keyword evidence="5 13" id="KW-1133">Transmembrane helix</keyword>
<dbReference type="PROSITE" id="PS00237">
    <property type="entry name" value="G_PROTEIN_RECEP_F1_1"/>
    <property type="match status" value="1"/>
</dbReference>
<evidence type="ECO:0000256" key="10">
    <source>
        <dbReference type="ARBA" id="ARBA00023180"/>
    </source>
</evidence>
<keyword evidence="11 12" id="KW-0807">Transducer</keyword>
<accession>A0A3L8T007</accession>
<dbReference type="PRINTS" id="PR01649">
    <property type="entry name" value="PSYCHOSINER"/>
</dbReference>
<dbReference type="PANTHER" id="PTHR24234">
    <property type="entry name" value="LYSOPHOSPHATIDIC ACID RECEPTOR 5/SPHINGOSYLPHOSPHORYLCHOLINE RECEPTOR"/>
    <property type="match status" value="1"/>
</dbReference>
<feature type="transmembrane region" description="Helical" evidence="13">
    <location>
        <begin position="158"/>
        <end position="180"/>
    </location>
</feature>
<comment type="caution">
    <text evidence="15">The sequence shown here is derived from an EMBL/GenBank/DDBJ whole genome shotgun (WGS) entry which is preliminary data.</text>
</comment>
<feature type="transmembrane region" description="Helical" evidence="13">
    <location>
        <begin position="273"/>
        <end position="295"/>
    </location>
</feature>
<dbReference type="Pfam" id="PF00001">
    <property type="entry name" value="7tm_1"/>
    <property type="match status" value="1"/>
</dbReference>
<keyword evidence="16" id="KW-1185">Reference proteome</keyword>
<evidence type="ECO:0000256" key="5">
    <source>
        <dbReference type="ARBA" id="ARBA00022989"/>
    </source>
</evidence>
<dbReference type="OrthoDB" id="6021389at2759"/>
<keyword evidence="4 12" id="KW-0812">Transmembrane</keyword>
<evidence type="ECO:0000256" key="9">
    <source>
        <dbReference type="ARBA" id="ARBA00023170"/>
    </source>
</evidence>
<feature type="transmembrane region" description="Helical" evidence="13">
    <location>
        <begin position="326"/>
        <end position="347"/>
    </location>
</feature>
<keyword evidence="3" id="KW-1003">Cell membrane</keyword>
<dbReference type="FunFam" id="1.20.1070.10:FF:000065">
    <property type="entry name" value="G-protein coupled receptor 4"/>
    <property type="match status" value="1"/>
</dbReference>
<dbReference type="CDD" id="cd15365">
    <property type="entry name" value="7tmA_GPR65_TDAG8"/>
    <property type="match status" value="1"/>
</dbReference>
<evidence type="ECO:0000256" key="6">
    <source>
        <dbReference type="ARBA" id="ARBA00023040"/>
    </source>
</evidence>
<dbReference type="InterPro" id="IPR005464">
    <property type="entry name" value="Psych_rcpt"/>
</dbReference>